<dbReference type="SMART" id="SM00015">
    <property type="entry name" value="IQ"/>
    <property type="match status" value="1"/>
</dbReference>
<protein>
    <recommendedName>
        <fullName evidence="5">DUF4005 domain-containing protein</fullName>
    </recommendedName>
</protein>
<dbReference type="Proteomes" id="UP000734854">
    <property type="component" value="Unassembled WGS sequence"/>
</dbReference>
<feature type="compositionally biased region" description="Polar residues" evidence="4">
    <location>
        <begin position="138"/>
        <end position="147"/>
    </location>
</feature>
<dbReference type="PROSITE" id="PS50096">
    <property type="entry name" value="IQ"/>
    <property type="match status" value="1"/>
</dbReference>
<keyword evidence="7" id="KW-1185">Reference proteome</keyword>
<feature type="compositionally biased region" description="Polar residues" evidence="4">
    <location>
        <begin position="476"/>
        <end position="495"/>
    </location>
</feature>
<evidence type="ECO:0000313" key="6">
    <source>
        <dbReference type="EMBL" id="KAG6516414.1"/>
    </source>
</evidence>
<feature type="compositionally biased region" description="Low complexity" evidence="4">
    <location>
        <begin position="157"/>
        <end position="173"/>
    </location>
</feature>
<dbReference type="EMBL" id="JACMSC010000007">
    <property type="protein sequence ID" value="KAG6516414.1"/>
    <property type="molecule type" value="Genomic_DNA"/>
</dbReference>
<evidence type="ECO:0000256" key="2">
    <source>
        <dbReference type="ARBA" id="ARBA00024341"/>
    </source>
</evidence>
<evidence type="ECO:0000259" key="5">
    <source>
        <dbReference type="Pfam" id="PF13178"/>
    </source>
</evidence>
<feature type="domain" description="DUF4005" evidence="5">
    <location>
        <begin position="438"/>
        <end position="511"/>
    </location>
</feature>
<feature type="region of interest" description="Disordered" evidence="4">
    <location>
        <begin position="122"/>
        <end position="177"/>
    </location>
</feature>
<organism evidence="6 7">
    <name type="scientific">Zingiber officinale</name>
    <name type="common">Ginger</name>
    <name type="synonym">Amomum zingiber</name>
    <dbReference type="NCBI Taxonomy" id="94328"/>
    <lineage>
        <taxon>Eukaryota</taxon>
        <taxon>Viridiplantae</taxon>
        <taxon>Streptophyta</taxon>
        <taxon>Embryophyta</taxon>
        <taxon>Tracheophyta</taxon>
        <taxon>Spermatophyta</taxon>
        <taxon>Magnoliopsida</taxon>
        <taxon>Liliopsida</taxon>
        <taxon>Zingiberales</taxon>
        <taxon>Zingiberaceae</taxon>
        <taxon>Zingiber</taxon>
    </lineage>
</organism>
<dbReference type="Pfam" id="PF00612">
    <property type="entry name" value="IQ"/>
    <property type="match status" value="1"/>
</dbReference>
<name>A0A8J5HF14_ZINOF</name>
<comment type="subunit">
    <text evidence="3">Binds to multiple calmodulin (CaM) in the presence of Ca(2+) and CaM-like proteins.</text>
</comment>
<dbReference type="PANTHER" id="PTHR32295:SF216">
    <property type="entry name" value="PROTEIN IQ-DOMAIN 3"/>
    <property type="match status" value="1"/>
</dbReference>
<feature type="compositionally biased region" description="Polar residues" evidence="4">
    <location>
        <begin position="437"/>
        <end position="447"/>
    </location>
</feature>
<evidence type="ECO:0000256" key="4">
    <source>
        <dbReference type="SAM" id="MobiDB-lite"/>
    </source>
</evidence>
<dbReference type="PANTHER" id="PTHR32295">
    <property type="entry name" value="IQ-DOMAIN 5-RELATED"/>
    <property type="match status" value="1"/>
</dbReference>
<comment type="similarity">
    <text evidence="2">Belongs to the IQD family.</text>
</comment>
<proteinExistence type="inferred from homology"/>
<evidence type="ECO:0000256" key="1">
    <source>
        <dbReference type="ARBA" id="ARBA00022860"/>
    </source>
</evidence>
<gene>
    <name evidence="6" type="ORF">ZIOFF_026879</name>
</gene>
<dbReference type="Pfam" id="PF13178">
    <property type="entry name" value="DUF4005"/>
    <property type="match status" value="1"/>
</dbReference>
<reference evidence="6 7" key="1">
    <citation type="submission" date="2020-08" db="EMBL/GenBank/DDBJ databases">
        <title>Plant Genome Project.</title>
        <authorList>
            <person name="Zhang R.-G."/>
        </authorList>
    </citation>
    <scope>NUCLEOTIDE SEQUENCE [LARGE SCALE GENOMIC DNA]</scope>
    <source>
        <tissue evidence="6">Rhizome</tissue>
    </source>
</reference>
<feature type="compositionally biased region" description="Polar residues" evidence="4">
    <location>
        <begin position="358"/>
        <end position="367"/>
    </location>
</feature>
<sequence>MLAHSSRSFRILQCAESRRSLTTQIRPSNRPSPLARPPAAGATAPLILCLSSRDDRQIGRLQLEEGMGKRAKWFGVVKKVFGHKSKEKREKLKKKLGLGTSQLRDVSGAGIVEVAGREVVPSLLPHPDEDKMVEGGTEESNYANSAPLTALDPPEPAVTTASNATHATASTKSPGKTREEIAAVKIQTAFRGHLARRALQALRGLVRLKSLIDGNSVKCQATTTLRYMQTLARIQSQIRTRRTRMLEENQALQQQMLLKHEREIEILKMGEEWDDSLQTKKQLEASLLSKQEAAIRRERALAYAFSHQWKNSSKSVSPIFMDPDNLQWGWSWLERWMAARPLETRSTNYRELLNEVTTAKRSAQNDGSGEISRAYANRDGNSDKPSPAASRKPTHHASCQSPSTPPVKPPWSLGKAKSESPKPVWSTLEDDSRRMVSMQSQRTQAAASTRDDKSFSGSSTMPSYMAPTKSAKAKSHIQSLSNGSIDSQDKFATNSVKKRLSFPIGQKFSPASLAAMRRNSGPPKVDLASEKDVDYTGETSNTTKS</sequence>
<feature type="compositionally biased region" description="Polar residues" evidence="4">
    <location>
        <begin position="20"/>
        <end position="31"/>
    </location>
</feature>
<dbReference type="GO" id="GO:0005516">
    <property type="term" value="F:calmodulin binding"/>
    <property type="evidence" value="ECO:0007669"/>
    <property type="project" value="UniProtKB-KW"/>
</dbReference>
<accession>A0A8J5HF14</accession>
<comment type="caution">
    <text evidence="6">The sequence shown here is derived from an EMBL/GenBank/DDBJ whole genome shotgun (WGS) entry which is preliminary data.</text>
</comment>
<evidence type="ECO:0000313" key="7">
    <source>
        <dbReference type="Proteomes" id="UP000734854"/>
    </source>
</evidence>
<dbReference type="Gene3D" id="1.20.5.1190">
    <property type="entry name" value="iswi atpase"/>
    <property type="match status" value="1"/>
</dbReference>
<feature type="region of interest" description="Disordered" evidence="4">
    <location>
        <begin position="358"/>
        <end position="545"/>
    </location>
</feature>
<dbReference type="AlphaFoldDB" id="A0A8J5HF14"/>
<dbReference type="InterPro" id="IPR025064">
    <property type="entry name" value="DUF4005"/>
</dbReference>
<evidence type="ECO:0000256" key="3">
    <source>
        <dbReference type="ARBA" id="ARBA00024378"/>
    </source>
</evidence>
<keyword evidence="1" id="KW-0112">Calmodulin-binding</keyword>
<dbReference type="InterPro" id="IPR000048">
    <property type="entry name" value="IQ_motif_EF-hand-BS"/>
</dbReference>
<feature type="region of interest" description="Disordered" evidence="4">
    <location>
        <begin position="20"/>
        <end position="40"/>
    </location>
</feature>